<name>A0A385D1K6_9CAUD</name>
<keyword evidence="2" id="KW-1185">Reference proteome</keyword>
<protein>
    <recommendedName>
        <fullName evidence="3">Head-to-tail connector protein</fullName>
    </recommendedName>
</protein>
<proteinExistence type="predicted"/>
<evidence type="ECO:0008006" key="3">
    <source>
        <dbReference type="Google" id="ProtNLM"/>
    </source>
</evidence>
<sequence length="86" mass="9162">MNRATWDKLNRHPAVRAGLLEVGVRTAAQAQAISDGEDGTATITVESGIRPRGRAFVNVISDREDEEYGTEDTPRIAALGRAAQGG</sequence>
<reference evidence="2" key="1">
    <citation type="submission" date="2018-07" db="EMBL/GenBank/DDBJ databases">
        <authorList>
            <person name="Byford A.D."/>
            <person name="Nguyen L.Q."/>
            <person name="Alvarez I.A."/>
            <person name="Bhandari M."/>
            <person name="Desselle J.R."/>
            <person name="Duong Q.-N.N."/>
            <person name="Dupree A.F."/>
            <person name="Feroben K.E."/>
            <person name="Garrison M.E."/>
            <person name="Higginbotham J.L."/>
            <person name="Hunter C.W."/>
            <person name="Knight B.A."/>
            <person name="Lee J.A."/>
            <person name="Lewis I.C."/>
            <person name="Long E.L."/>
            <person name="Rimal A."/>
            <person name="Sinnasone S."/>
            <person name="Tandukar J."/>
            <person name="Willis C.E."/>
            <person name="Nguyen A.V."/>
            <person name="Hancock A.M."/>
            <person name="Dicus A.P."/>
            <person name="Gallien G.E."/>
            <person name="Weidemeier A.M.D."/>
            <person name="Gissendanner C.R."/>
            <person name="Findley A.M."/>
            <person name="Bollivar D.W."/>
            <person name="Garlena R.A."/>
            <person name="Russell D.A."/>
            <person name="Pope W.H."/>
            <person name="Jacobs-Sera D."/>
            <person name="Hatfull G.F."/>
        </authorList>
    </citation>
    <scope>NUCLEOTIDE SEQUENCE [LARGE SCALE GENOMIC DNA]</scope>
</reference>
<dbReference type="EMBL" id="MH697580">
    <property type="protein sequence ID" value="AXQ51850.1"/>
    <property type="molecule type" value="Genomic_DNA"/>
</dbReference>
<gene>
    <name evidence="1" type="primary">13</name>
    <name evidence="1" type="ORF">SEA_CATFISH_13</name>
</gene>
<evidence type="ECO:0000313" key="1">
    <source>
        <dbReference type="EMBL" id="AXQ51850.1"/>
    </source>
</evidence>
<evidence type="ECO:0000313" key="2">
    <source>
        <dbReference type="Proteomes" id="UP000264051"/>
    </source>
</evidence>
<dbReference type="RefSeq" id="YP_010050803.1">
    <property type="nucleotide sequence ID" value="NC_054434.1"/>
</dbReference>
<dbReference type="Proteomes" id="UP000264051">
    <property type="component" value="Segment"/>
</dbReference>
<dbReference type="KEGG" id="vg:63911539"/>
<accession>A0A385D1K6</accession>
<organism evidence="1 2">
    <name type="scientific">Gordonia phage Catfish</name>
    <dbReference type="NCBI Taxonomy" id="2301538"/>
    <lineage>
        <taxon>Viruses</taxon>
        <taxon>Duplodnaviria</taxon>
        <taxon>Heunggongvirae</taxon>
        <taxon>Uroviricota</taxon>
        <taxon>Caudoviricetes</taxon>
        <taxon>Ruthgordonvirinae</taxon>
        <taxon>Catfishvirus</taxon>
        <taxon>Catfishvirus catfish</taxon>
    </lineage>
</organism>
<dbReference type="GeneID" id="63911539"/>